<evidence type="ECO:0000313" key="3">
    <source>
        <dbReference type="EMBL" id="CAB4983654.1"/>
    </source>
</evidence>
<dbReference type="Gene3D" id="2.40.400.10">
    <property type="entry name" value="Acetoacetate decarboxylase-like"/>
    <property type="match status" value="1"/>
</dbReference>
<dbReference type="EMBL" id="CAFBPW010000139">
    <property type="protein sequence ID" value="CAB5036101.1"/>
    <property type="molecule type" value="Genomic_DNA"/>
</dbReference>
<sequence length="237" mass="25506">MNSSNAATTHHWGEIDGVSIDFPMVVDEMHQATLTYTVPLDAAQALIPGDGFEVFEVAPGSAMFLLAVVDYVQNPWGDYNEVNFGLLAYPTGQPERVGAFVYRMPVDQEFTMKAGNQVLGLPKTVEDLSFVYTEDSVVIELSMGGEPTMKLTLPRVQTTEVPTSTETVTFSYLNGVPTELPLTIELGAGVISPSLVQMELGSSSVAEELRSLGLPGAPDMAVWGESLCGTFLLPRPV</sequence>
<dbReference type="AlphaFoldDB" id="A0A6J7S511"/>
<dbReference type="EMBL" id="CAFBQW010000062">
    <property type="protein sequence ID" value="CAB5065298.1"/>
    <property type="molecule type" value="Genomic_DNA"/>
</dbReference>
<reference evidence="4" key="1">
    <citation type="submission" date="2020-05" db="EMBL/GenBank/DDBJ databases">
        <authorList>
            <person name="Chiriac C."/>
            <person name="Salcher M."/>
            <person name="Ghai R."/>
            <person name="Kavagutti S V."/>
        </authorList>
    </citation>
    <scope>NUCLEOTIDE SEQUENCE</scope>
</reference>
<dbReference type="EMBL" id="CAFAAQ010000081">
    <property type="protein sequence ID" value="CAB4808775.1"/>
    <property type="molecule type" value="Genomic_DNA"/>
</dbReference>
<dbReference type="GO" id="GO:0016829">
    <property type="term" value="F:lyase activity"/>
    <property type="evidence" value="ECO:0007669"/>
    <property type="project" value="InterPro"/>
</dbReference>
<accession>A0A6J7S511</accession>
<dbReference type="InterPro" id="IPR010451">
    <property type="entry name" value="Acetoacetate_decarboxylase"/>
</dbReference>
<organism evidence="4">
    <name type="scientific">freshwater metagenome</name>
    <dbReference type="NCBI Taxonomy" id="449393"/>
    <lineage>
        <taxon>unclassified sequences</taxon>
        <taxon>metagenomes</taxon>
        <taxon>ecological metagenomes</taxon>
    </lineage>
</organism>
<proteinExistence type="predicted"/>
<evidence type="ECO:0000313" key="2">
    <source>
        <dbReference type="EMBL" id="CAB4808775.1"/>
    </source>
</evidence>
<evidence type="ECO:0000313" key="1">
    <source>
        <dbReference type="EMBL" id="CAB4714673.1"/>
    </source>
</evidence>
<name>A0A6J7S511_9ZZZZ</name>
<dbReference type="EMBL" id="CAFBOG010000103">
    <property type="protein sequence ID" value="CAB4983654.1"/>
    <property type="molecule type" value="Genomic_DNA"/>
</dbReference>
<dbReference type="Pfam" id="PF06314">
    <property type="entry name" value="ADC"/>
    <property type="match status" value="1"/>
</dbReference>
<gene>
    <name evidence="1" type="ORF">UFOPK2582_01609</name>
    <name evidence="2" type="ORF">UFOPK3046_01009</name>
    <name evidence="3" type="ORF">UFOPK3914_01160</name>
    <name evidence="4" type="ORF">UFOPK4173_01196</name>
    <name evidence="5" type="ORF">UFOPK4354_00713</name>
</gene>
<evidence type="ECO:0000313" key="5">
    <source>
        <dbReference type="EMBL" id="CAB5065298.1"/>
    </source>
</evidence>
<dbReference type="InterPro" id="IPR023375">
    <property type="entry name" value="ADC_dom_sf"/>
</dbReference>
<evidence type="ECO:0000313" key="4">
    <source>
        <dbReference type="EMBL" id="CAB5036101.1"/>
    </source>
</evidence>
<protein>
    <submittedName>
        <fullName evidence="4">Unannotated protein</fullName>
    </submittedName>
</protein>
<dbReference type="SUPFAM" id="SSF160104">
    <property type="entry name" value="Acetoacetate decarboxylase-like"/>
    <property type="match status" value="1"/>
</dbReference>
<dbReference type="EMBL" id="CAEZXS010000256">
    <property type="protein sequence ID" value="CAB4714673.1"/>
    <property type="molecule type" value="Genomic_DNA"/>
</dbReference>